<feature type="compositionally biased region" description="Low complexity" evidence="2">
    <location>
        <begin position="489"/>
        <end position="501"/>
    </location>
</feature>
<feature type="compositionally biased region" description="Pro residues" evidence="2">
    <location>
        <begin position="875"/>
        <end position="907"/>
    </location>
</feature>
<feature type="region of interest" description="Disordered" evidence="2">
    <location>
        <begin position="4177"/>
        <end position="4196"/>
    </location>
</feature>
<feature type="compositionally biased region" description="Pro residues" evidence="2">
    <location>
        <begin position="852"/>
        <end position="867"/>
    </location>
</feature>
<feature type="compositionally biased region" description="Polar residues" evidence="2">
    <location>
        <begin position="1451"/>
        <end position="1460"/>
    </location>
</feature>
<feature type="compositionally biased region" description="Low complexity" evidence="2">
    <location>
        <begin position="373"/>
        <end position="393"/>
    </location>
</feature>
<dbReference type="EMBL" id="QGHB01000006">
    <property type="protein sequence ID" value="PWK85469.1"/>
    <property type="molecule type" value="Genomic_DNA"/>
</dbReference>
<feature type="compositionally biased region" description="Polar residues" evidence="2">
    <location>
        <begin position="43"/>
        <end position="54"/>
    </location>
</feature>
<feature type="compositionally biased region" description="Basic and acidic residues" evidence="2">
    <location>
        <begin position="2279"/>
        <end position="2308"/>
    </location>
</feature>
<feature type="region of interest" description="Disordered" evidence="2">
    <location>
        <begin position="1669"/>
        <end position="1767"/>
    </location>
</feature>
<protein>
    <submittedName>
        <fullName evidence="3">Uncharacterized protein</fullName>
    </submittedName>
</protein>
<feature type="compositionally biased region" description="Low complexity" evidence="2">
    <location>
        <begin position="1689"/>
        <end position="1710"/>
    </location>
</feature>
<feature type="compositionally biased region" description="Polar residues" evidence="2">
    <location>
        <begin position="1758"/>
        <end position="1767"/>
    </location>
</feature>
<feature type="compositionally biased region" description="Pro residues" evidence="2">
    <location>
        <begin position="414"/>
        <end position="430"/>
    </location>
</feature>
<sequence>MAKGNANPAPSPSPNTNPAPNPTPTPSPTGTGGGNLPTGNSGFSMNDSSMQGLQSKAGDLGSRLASISSGLRGLNFSGNALGPIGLFAVPALNASNDNAVSQADKGAKAFTDVQANLKATHQTFVQTDANQQKTFGSFDTSTNAKPPPGAANTTPGNNAQGGPKVSGPGSIAGGGSVNTKGNNAQGGPKVSGPGSIAGGGGINTKGNNVQGGPHVTGPGSIKGGGGLTGGGAKPPGGPAVGAVPNIKGGSGPVSGGGVNTPGGPAVGAVPNIKGGTGPVTTGGAKGPGGPSVGAAPTIAGGAGPVSAGGTKTPGGPAVGATPNIKSGTAPLSGGGAKGPGGPGVVAPPVIGGATPGSPASSKPGSTPGGKGPGIPSVPGGTTPGSTTPGSKPGVTPPGPQNAVTSPSTNGPRGSTPPPTGAPGMAPPMAPGTPGAQTGGERGGNKFGGPGSSKGVFDAPKPGTPDSTISKPPPGSTTTPPPAPKPGTPGSPAAGTPGSPATPGSPKPGVPATPPPATPGTPPPATPGSQSAVTTQPQNSPPRGGITPGATPPAAAAPAAAPPMAPGGANPGAGTSERGGSKFTPPPTNTGKGVFDAPKPPTPDNTISRAPGTSPSTPPPAPKPTPLSPPPSSTVPPASTPSPNAPTPNTPGPNTPGPNTNTAPPTQSRPAPAAPPLNTPPTSAPTANVPPANTPSPRPDTTPSTQPPKADTAPAPTRPAPATPTPNVSPAPNPATNVPPSATPAPAPNANTPPPNVPPANTPSPRPDTAPNTQPPKTDTPPVQTRPAPATPTPNVSPPPAPNANTPSPSPNTPPANTPAPNAAANVPPAAPPAPAPNVNTPSPNPATNVPPATTPSPAPNPNTPPVNAPATNVPPANPAPTPSSPPVNTPSPNPAPNPAPNVPPTTTPNPGDSGVKTRPAPAANVPSTSPSTNTTANTTAAPDVVVAPVPSPGPNAPSRSNQAQSDSDSDTDSVYEDASDQTVEQRIESYKADDPRQDSRWQVTPDGFKYLPNQPSEFVGIHVDADTTIGLTPYMAKQWLADSGIDVPANSGVNESIMPLLYDPEVGGGNRKPESYGINNAADFHNELMGLAREKHIQGQQHLVDAVNDVANHITNRYPPSDFAYVGLGRSPAAVVAALQNQGHDAVSIPLSNFRPPPSDPNSILAPSYAAHGGKVDPLTPQQQEMLNAHFDEFLGNLPPDRNVVLIDYTQGGLSLVSAQHQLQQYLSDHKGSDANVHAFAMHQDIDTANLGKTVDAAAKPGSFKEAVWETVWDTGRAADRQQWASRFEAFPITKDNPLGDAFRKEVFDDLAEYGSYKILDQNPATFEQDRPHREHNTPPGTTTGYEVLGDAVREGSPDTDTNTAADNNASAQNNTGDNRPAPTRDTPPAHPAPNTNTSPNTNADTKTDAPKQVRSGGAPPAMTPPTPESHRGKDVLTDESWRHDPAKTADWSQPNNPADRSTWADRRNDTDVRTVDVIVHDVRTDSTPSNIKSYQGLINYDLRRIETTPGNFVQEYTVKVHVDPAADVDPDVVQQVKDNATAGVNNLLNQGFRLPSGDQFHLNLEFTDNKADAHTSIKVDPNNPNVDQTHWNPDTSQEVLAHETLHYLGIPDEYKDSSRVFQQHDTNSGVHQNDGGLMGADVHLPDPGIRPRHLWLIERTANSQVMVPDTTINPAGPATVPPPPGWTPPSSTNPAPDTTTNTDTAPSTSQDTKTRGMPKRAAGWDSDSDSDTDAPPLDDRPTKKKYDGPSYGEPGPSNATPSTVDADQNTQADVDMHDAQTDSQVDALTDALNDLSLGNVQYNKAFGDLANDGFDLPTKDNYLAKLKESVEADKRPSFVVNMIVSHNDLGRINDVIDSITADAGPTGKDMVFVVGVNGPNGSGASIASSITQANTAVSGRPEPIALVPLPTFDPKDGFPYGTMRNETMHSPATTFAIGAMNGKGTHPYISFQDFDTGSRKVTGDQKDIFNHFKDSLNPPGAGPIRPLLYSGGYRVGDPNALVNDTRARIDSERNKVNSDTKLSPEKKAEKLEELRVAEQQLQNPAEFVQKFQQAMSDDMDARNRQKDSAPLLPYSPEPNLFMDANVTVVDPDVKFSKDGNEFGGLSQSINKFAGNEIAEIHQNQLQKPELNQDVKQAKEKLEADIRAQGGTPSPAQAKVLASLDAEIKAKEIRAAADPEFTGKAEQMVVDSGIDVDLKTNRNPYRGENFTSDFVNGAVGTDLSRLALGFAKSEGKSWPQSHVALTSVTSRMYAGVPDATGKVDPQADRAAKADVSGAKIRDEFQDKKPKADGRANPKNKPHEQREAQQLVRHTETGKQGGWNPSDADAKKLGIQDKNTLSTAVSAPVEGHGHMGIDPTAKQEKMAAMLNLALSSNPSNVTRTFGTLEHGVLPIAADPRPDGMFNAVHEAMVSNAAANPAPSGSKKGRGRGNAAPEIKSAKDLRAGAIQKGSIASPAITKQIANFRQEHGLENGHLVTALIEPGPAPKTDIPAHFNPGSGDVAVDNSTEDPNWTPPTAAAAEADAKENAAEKKADNAKTAKAEELAAKLLATEIGRPITIHGPNGTQTTVEPFYEPAPEINSKSKPADIKKAGNWAPPTFPPPLELDGHPQPNGKTRFTPHDPANPPQRLDDPGEGPSGSGPMDVDPDTSRGNPGPSRDDGDPGPSTRGAPPAPDTDTRPAPPAPDVETRPAPPRPTPNPVIPMTVQAPPAVGQVMPGTQDLPEFFQSNKALGTIAPTNVRGAENVTSAIPNLKPADAARIQQALNGDFESFLDNGRNFQVKIGNTWYEANVRATMQAQTATAPVEAPGVKVDMGAQSGNSSSTTHTVATANDIGGSATAGVAMGPYGSLGGKAQLATPAQAQSTSSSLTDQRIIRAGEGSTQATVQVSYDITLTDANGRVTTIDPVTTGTDVTLQIPNDLAKIVNSGTASAAVTPPDAKWGAKIEHPAPEAVSVGNQQKAFADVAAKLHPSITKVGSPGREALQNFLSPTEIRNNLGAMLGGAYVTSPDLISPHASKGAAVQMTAKLQTAELVGTLDTGQLRLHEVASHSSGVSSTTKSGGDVTAGFGGNIGVPNAVGGQVGATLGYSARVAENVNAGTNTSHRTGIQLKGDTGLYKVTAEVEVRTPSGADVKIPVTTYLRLGLPEAGALGLPTPDGTRNNIVDESNKGKKFPPPYLGDALAAGNAKVGEFEVASEVQSQVEGALRDLPGFGKFLPNWNNPDANPRSSKGQSFGDVAEQLANQRRLTSQLSPAALKANMDSLMGPGVQVQLKNSGKTSNTYVNITVKAKVSDPVHLGQADARNVRESSSTGPKLDSSTATTKGWSGGVEGKVTIPAKTSVASLTPTPQFGVKYNHSWTDKTSAGPTVNSTSLNVGSPNAQVFRGDVEFEVEITTFTRPRAWVRRIVPGAPGFHSPEQSTVAKTGDGGLKPIKGGVNLWVSDSSTLDTNPGNGFKPGDPEPKVLRNAPTVQQLLTTRPKEKSPDFLHVEAVANTTALRDQAVDALNRAAGGDSALTVPGTASRAQIDKMFSPENIKANLRKLTETGMQEQGLKYDRRVTDRTGAIGVSFQLANPRLVSISDNTGTENAHTGGYKASQSSSTSRSADITGGVNVPVKPNVTAPPAGEPTPASGSGGAAVAGKVTPWSDSKSSSTEVGGSHDRNFVTPGGARTVLVQLDADVTVVGESRAGNFLHGGTPKAEGATVTLPKSVFVRVTEDVARDMGLLPDVQPSVPRPDFPKMAPPSTVAKDQPGALGLSVVESAPDLSGVVAQLTQDVNAKTAKRFGDPLLPDSVLRDSMSNLQRLVDFSSPASVKAMIDSALDGGVPLLVHQPGTFGKDSYQVTLRARADTPKFQEVVNDGVEMESTISGSHKVSDGQGRGTGWGLGLKAPGLAAPGSANPNVSGTAGVIAAANIGQSKSSSVTTSTTDQFGHFRAASGPAARYTVPIEFELVVEKGDKVVATAPSGPQEMTVRLHADNQKVAGQANPKPYWTEIHTRTADQGSPQAASQWQRNGNPATLMPGASVENLRGAKDLREATIRALKDAGAGKGLTGKGTGSLNSLLATLSPENLQPHLPSMLSGPLTVPGLHEAALTFGQDADVKVYAKLVDPSLGALSDNVAMENPKSQVTSTSGEAKVTESGDVSVGLATGGAGIKQNTDPKDNVSVGVSGVELRHAAEDSTANSGGPTDNKTNNLKPKATTGLVQFGVEYRVVATIGGKTSVVDLSVPNSAAVRMPAADAQTVLGHEFGQDLKDAQAEVKKAADDWRTAEVAVDTARHDAQRVINEAAAKLARNDSEFTQVQIDYNAAIERHLDEQAKLPPLEARAETASREAVRTLDTVAELKPRVDGLGAVALSTQYEVDGAKADRDAKAESLLSLEDQLARTPDAAGLREQVDAARLAHADAEAAVRTAEAEAGAARTALHEAQRQLAEAEAELVVQRGEAETRSADLAAQQEIVAQADAARTAAETRHEQEVARLDADRAAHEARIEEAETKLDDARRAADDKQKQWWDKKAVVDQKIAEYNNPRVEAESTRSAPPPPDAPSASGNDTAATETRAPRNVPDVVIDSHLKALTADAMQNASPLARDVEAALRTNPGTYLDHEAGLDLLRASVVLDTRADDIATMIQRHGVEAVARSFNREFGRPIIESAQLQQFGDLGTPESRTAFDGWAHRMSETISKAVSHNRTGLGAATGAEPKTTLQDNGMVDEDVVVPSAAPASTLPPANGQTTNTWSPQRTMQTQLGAPATNPAVPAPMPAPSTQQQLRYLNEDVLVRQPTPPTSPNGLYAAIGQARNMDPATLRQQVVSLAATHQAVSRAVADFTVNRPMHQGHLYGALVENINWHMQADPAENTGAGNARDLLGHLIATRLSVNVRIHQPNGNVVLLRPMGPPFEETVDVEMVMDGRQVTYRLRQGVQPGVQMH</sequence>
<feature type="compositionally biased region" description="Gly residues" evidence="2">
    <location>
        <begin position="248"/>
        <end position="260"/>
    </location>
</feature>
<feature type="compositionally biased region" description="Acidic residues" evidence="2">
    <location>
        <begin position="967"/>
        <end position="979"/>
    </location>
</feature>
<feature type="compositionally biased region" description="Basic and acidic residues" evidence="2">
    <location>
        <begin position="983"/>
        <end position="999"/>
    </location>
</feature>
<feature type="coiled-coil region" evidence="1">
    <location>
        <begin position="4476"/>
        <end position="4510"/>
    </location>
</feature>
<evidence type="ECO:0000256" key="2">
    <source>
        <dbReference type="SAM" id="MobiDB-lite"/>
    </source>
</evidence>
<evidence type="ECO:0000313" key="3">
    <source>
        <dbReference type="EMBL" id="PWK85469.1"/>
    </source>
</evidence>
<feature type="compositionally biased region" description="Low complexity" evidence="2">
    <location>
        <begin position="700"/>
        <end position="714"/>
    </location>
</feature>
<feature type="region of interest" description="Disordered" evidence="2">
    <location>
        <begin position="2259"/>
        <end position="2308"/>
    </location>
</feature>
<feature type="compositionally biased region" description="Gly residues" evidence="2">
    <location>
        <begin position="220"/>
        <end position="234"/>
    </location>
</feature>
<feature type="region of interest" description="Disordered" evidence="2">
    <location>
        <begin position="2558"/>
        <end position="2705"/>
    </location>
</feature>
<accession>A0A316HZ65</accession>
<feature type="compositionally biased region" description="Polar residues" evidence="2">
    <location>
        <begin position="3307"/>
        <end position="3324"/>
    </location>
</feature>
<feature type="compositionally biased region" description="Pro residues" evidence="2">
    <location>
        <begin position="715"/>
        <end position="732"/>
    </location>
</feature>
<gene>
    <name evidence="3" type="ORF">C8D88_10697</name>
</gene>
<feature type="compositionally biased region" description="Low complexity" evidence="2">
    <location>
        <begin position="3619"/>
        <end position="3631"/>
    </location>
</feature>
<feature type="compositionally biased region" description="Pro residues" evidence="2">
    <location>
        <begin position="9"/>
        <end position="27"/>
    </location>
</feature>
<feature type="compositionally biased region" description="Pro residues" evidence="2">
    <location>
        <begin position="671"/>
        <end position="682"/>
    </location>
</feature>
<feature type="region of interest" description="Disordered" evidence="2">
    <location>
        <begin position="3301"/>
        <end position="3328"/>
    </location>
</feature>
<feature type="compositionally biased region" description="Low complexity" evidence="2">
    <location>
        <begin position="656"/>
        <end position="665"/>
    </location>
</feature>
<dbReference type="PANTHER" id="PTHR24216:SF65">
    <property type="entry name" value="PAXILLIN-LIKE PROTEIN 1"/>
    <property type="match status" value="1"/>
</dbReference>
<feature type="compositionally biased region" description="Pro residues" evidence="2">
    <location>
        <begin position="615"/>
        <end position="655"/>
    </location>
</feature>
<feature type="compositionally biased region" description="Low complexity" evidence="2">
    <location>
        <begin position="344"/>
        <end position="365"/>
    </location>
</feature>
<feature type="compositionally biased region" description="Low complexity" evidence="2">
    <location>
        <begin position="923"/>
        <end position="948"/>
    </location>
</feature>
<feature type="region of interest" description="Disordered" evidence="2">
    <location>
        <begin position="128"/>
        <end position="1005"/>
    </location>
</feature>
<feature type="region of interest" description="Disordered" evidence="2">
    <location>
        <begin position="4523"/>
        <end position="4564"/>
    </location>
</feature>
<evidence type="ECO:0000313" key="4">
    <source>
        <dbReference type="Proteomes" id="UP000246005"/>
    </source>
</evidence>
<feature type="compositionally biased region" description="Low complexity" evidence="2">
    <location>
        <begin position="540"/>
        <end position="558"/>
    </location>
</feature>
<feature type="compositionally biased region" description="Basic and acidic residues" evidence="2">
    <location>
        <begin position="1429"/>
        <end position="1448"/>
    </location>
</feature>
<feature type="region of interest" description="Disordered" evidence="2">
    <location>
        <begin position="1322"/>
        <end position="1468"/>
    </location>
</feature>
<comment type="caution">
    <text evidence="3">The sequence shown here is derived from an EMBL/GenBank/DDBJ whole genome shotgun (WGS) entry which is preliminary data.</text>
</comment>
<feature type="compositionally biased region" description="Polar residues" evidence="2">
    <location>
        <begin position="769"/>
        <end position="782"/>
    </location>
</feature>
<feature type="compositionally biased region" description="Polar residues" evidence="2">
    <location>
        <begin position="128"/>
        <end position="144"/>
    </location>
</feature>
<feature type="compositionally biased region" description="Polar residues" evidence="2">
    <location>
        <begin position="151"/>
        <end position="160"/>
    </location>
</feature>
<name>A0A316HZ65_9PSEU</name>
<feature type="compositionally biased region" description="Polar residues" evidence="2">
    <location>
        <begin position="4180"/>
        <end position="4195"/>
    </location>
</feature>
<dbReference type="RefSeq" id="WP_146231614.1">
    <property type="nucleotide sequence ID" value="NZ_QGHB01000006.1"/>
</dbReference>
<feature type="compositionally biased region" description="Basic and acidic residues" evidence="2">
    <location>
        <begin position="1738"/>
        <end position="1748"/>
    </location>
</feature>
<feature type="coiled-coil region" evidence="1">
    <location>
        <begin position="4388"/>
        <end position="4443"/>
    </location>
</feature>
<feature type="region of interest" description="Disordered" evidence="2">
    <location>
        <begin position="3445"/>
        <end position="3464"/>
    </location>
</feature>
<feature type="compositionally biased region" description="Low complexity" evidence="2">
    <location>
        <begin position="565"/>
        <end position="574"/>
    </location>
</feature>
<proteinExistence type="predicted"/>
<feature type="compositionally biased region" description="Polar residues" evidence="2">
    <location>
        <begin position="3645"/>
        <end position="3655"/>
    </location>
</feature>
<keyword evidence="1" id="KW-0175">Coiled coil</keyword>
<feature type="compositionally biased region" description="Low complexity" evidence="2">
    <location>
        <begin position="261"/>
        <end position="282"/>
    </location>
</feature>
<evidence type="ECO:0000256" key="1">
    <source>
        <dbReference type="SAM" id="Coils"/>
    </source>
</evidence>
<feature type="compositionally biased region" description="Pro residues" evidence="2">
    <location>
        <begin position="502"/>
        <end position="525"/>
    </location>
</feature>
<dbReference type="PANTHER" id="PTHR24216">
    <property type="entry name" value="PAXILLIN-RELATED"/>
    <property type="match status" value="1"/>
</dbReference>
<feature type="region of interest" description="Disordered" evidence="2">
    <location>
        <begin position="1"/>
        <end position="58"/>
    </location>
</feature>
<reference evidence="3 4" key="1">
    <citation type="submission" date="2018-05" db="EMBL/GenBank/DDBJ databases">
        <title>Genomic Encyclopedia of Type Strains, Phase IV (KMG-IV): sequencing the most valuable type-strain genomes for metagenomic binning, comparative biology and taxonomic classification.</title>
        <authorList>
            <person name="Goeker M."/>
        </authorList>
    </citation>
    <scope>NUCLEOTIDE SEQUENCE [LARGE SCALE GENOMIC DNA]</scope>
    <source>
        <strain evidence="3 4">DSM 45480</strain>
    </source>
</reference>
<feature type="compositionally biased region" description="Low complexity" evidence="2">
    <location>
        <begin position="836"/>
        <end position="851"/>
    </location>
</feature>
<feature type="compositionally biased region" description="Pro residues" evidence="2">
    <location>
        <begin position="788"/>
        <end position="817"/>
    </location>
</feature>
<feature type="compositionally biased region" description="Gly residues" evidence="2">
    <location>
        <begin position="436"/>
        <end position="451"/>
    </location>
</feature>
<feature type="region of interest" description="Disordered" evidence="2">
    <location>
        <begin position="3152"/>
        <end position="3171"/>
    </location>
</feature>
<dbReference type="Proteomes" id="UP000246005">
    <property type="component" value="Unassembled WGS sequence"/>
</dbReference>
<feature type="compositionally biased region" description="Basic and acidic residues" evidence="2">
    <location>
        <begin position="1328"/>
        <end position="1337"/>
    </location>
</feature>
<feature type="compositionally biased region" description="Low complexity" evidence="2">
    <location>
        <begin position="1393"/>
        <end position="1405"/>
    </location>
</feature>
<feature type="compositionally biased region" description="Pro residues" evidence="2">
    <location>
        <begin position="740"/>
        <end position="767"/>
    </location>
</feature>
<feature type="region of interest" description="Disordered" evidence="2">
    <location>
        <begin position="3580"/>
        <end position="3663"/>
    </location>
</feature>
<feature type="compositionally biased region" description="Low complexity" evidence="2">
    <location>
        <begin position="1359"/>
        <end position="1376"/>
    </location>
</feature>
<organism evidence="3 4">
    <name type="scientific">Lentzea atacamensis</name>
    <dbReference type="NCBI Taxonomy" id="531938"/>
    <lineage>
        <taxon>Bacteria</taxon>
        <taxon>Bacillati</taxon>
        <taxon>Actinomycetota</taxon>
        <taxon>Actinomycetes</taxon>
        <taxon>Pseudonocardiales</taxon>
        <taxon>Pseudonocardiaceae</taxon>
        <taxon>Lentzea</taxon>
    </lineage>
</organism>
<feature type="compositionally biased region" description="Gly residues" evidence="2">
    <location>
        <begin position="332"/>
        <end position="343"/>
    </location>
</feature>
<feature type="compositionally biased region" description="Low complexity" evidence="2">
    <location>
        <begin position="818"/>
        <end position="827"/>
    </location>
</feature>
<feature type="compositionally biased region" description="Pro residues" evidence="2">
    <location>
        <begin position="470"/>
        <end position="488"/>
    </location>
</feature>
<feature type="compositionally biased region" description="Pro residues" evidence="2">
    <location>
        <begin position="2680"/>
        <end position="2701"/>
    </location>
</feature>
<feature type="compositionally biased region" description="Low complexity" evidence="2">
    <location>
        <begin position="404"/>
        <end position="413"/>
    </location>
</feature>